<dbReference type="InterPro" id="IPR002716">
    <property type="entry name" value="PIN_dom"/>
</dbReference>
<dbReference type="PANTHER" id="PTHR35901">
    <property type="entry name" value="RIBONUCLEASE VAPC3"/>
    <property type="match status" value="1"/>
</dbReference>
<evidence type="ECO:0000256" key="1">
    <source>
        <dbReference type="ARBA" id="ARBA00022649"/>
    </source>
</evidence>
<dbReference type="CDD" id="cd09873">
    <property type="entry name" value="PIN_Pae0151-like"/>
    <property type="match status" value="1"/>
</dbReference>
<name>A0ABV4U022_9GAMM</name>
<reference evidence="8 9" key="1">
    <citation type="submission" date="2024-08" db="EMBL/GenBank/DDBJ databases">
        <title>Whole-genome sequencing of halo(alkali)philic microorganisms from hypersaline lakes.</title>
        <authorList>
            <person name="Sorokin D.Y."/>
            <person name="Merkel A.Y."/>
            <person name="Messina E."/>
            <person name="Yakimov M."/>
        </authorList>
    </citation>
    <scope>NUCLEOTIDE SEQUENCE [LARGE SCALE GENOMIC DNA]</scope>
    <source>
        <strain evidence="8 9">Cl-TMA</strain>
    </source>
</reference>
<dbReference type="HAMAP" id="MF_00265">
    <property type="entry name" value="VapC_Nob1"/>
    <property type="match status" value="1"/>
</dbReference>
<dbReference type="EC" id="3.1.-.-" evidence="6"/>
<dbReference type="InterPro" id="IPR051619">
    <property type="entry name" value="TypeII_TA_RNase_PINc/VapC"/>
</dbReference>
<keyword evidence="4 6" id="KW-0378">Hydrolase</keyword>
<dbReference type="Pfam" id="PF01850">
    <property type="entry name" value="PIN"/>
    <property type="match status" value="1"/>
</dbReference>
<dbReference type="EMBL" id="JBGUAW010000015">
    <property type="protein sequence ID" value="MFA9462517.1"/>
    <property type="molecule type" value="Genomic_DNA"/>
</dbReference>
<keyword evidence="2 6" id="KW-0540">Nuclease</keyword>
<dbReference type="PANTHER" id="PTHR35901:SF1">
    <property type="entry name" value="EXONUCLEASE VAPC9"/>
    <property type="match status" value="1"/>
</dbReference>
<dbReference type="Gene3D" id="3.40.50.1010">
    <property type="entry name" value="5'-nuclease"/>
    <property type="match status" value="1"/>
</dbReference>
<evidence type="ECO:0000313" key="8">
    <source>
        <dbReference type="EMBL" id="MFA9462517.1"/>
    </source>
</evidence>
<protein>
    <recommendedName>
        <fullName evidence="6">Ribonuclease VapC</fullName>
        <shortName evidence="6">RNase VapC</shortName>
        <ecNumber evidence="6">3.1.-.-</ecNumber>
    </recommendedName>
    <alternativeName>
        <fullName evidence="6">Toxin VapC</fullName>
    </alternativeName>
</protein>
<organism evidence="8 9">
    <name type="scientific">Thiohalorhabdus methylotrophus</name>
    <dbReference type="NCBI Taxonomy" id="3242694"/>
    <lineage>
        <taxon>Bacteria</taxon>
        <taxon>Pseudomonadati</taxon>
        <taxon>Pseudomonadota</taxon>
        <taxon>Gammaproteobacteria</taxon>
        <taxon>Thiohalorhabdales</taxon>
        <taxon>Thiohalorhabdaceae</taxon>
        <taxon>Thiohalorhabdus</taxon>
    </lineage>
</organism>
<dbReference type="InterPro" id="IPR044153">
    <property type="entry name" value="PIN_Pae0151-like"/>
</dbReference>
<comment type="similarity">
    <text evidence="6">Belongs to the PINc/VapC protein family.</text>
</comment>
<evidence type="ECO:0000256" key="6">
    <source>
        <dbReference type="HAMAP-Rule" id="MF_00265"/>
    </source>
</evidence>
<dbReference type="InterPro" id="IPR022907">
    <property type="entry name" value="VapC_family"/>
</dbReference>
<evidence type="ECO:0000259" key="7">
    <source>
        <dbReference type="Pfam" id="PF01850"/>
    </source>
</evidence>
<evidence type="ECO:0000256" key="5">
    <source>
        <dbReference type="ARBA" id="ARBA00022842"/>
    </source>
</evidence>
<comment type="caution">
    <text evidence="8">The sequence shown here is derived from an EMBL/GenBank/DDBJ whole genome shotgun (WGS) entry which is preliminary data.</text>
</comment>
<keyword evidence="6" id="KW-0800">Toxin</keyword>
<dbReference type="Proteomes" id="UP001575181">
    <property type="component" value="Unassembled WGS sequence"/>
</dbReference>
<feature type="binding site" evidence="6">
    <location>
        <position position="8"/>
    </location>
    <ligand>
        <name>Mg(2+)</name>
        <dbReference type="ChEBI" id="CHEBI:18420"/>
    </ligand>
</feature>
<proteinExistence type="inferred from homology"/>
<evidence type="ECO:0000256" key="3">
    <source>
        <dbReference type="ARBA" id="ARBA00022723"/>
    </source>
</evidence>
<comment type="cofactor">
    <cofactor evidence="6">
        <name>Mg(2+)</name>
        <dbReference type="ChEBI" id="CHEBI:18420"/>
    </cofactor>
</comment>
<evidence type="ECO:0000256" key="4">
    <source>
        <dbReference type="ARBA" id="ARBA00022801"/>
    </source>
</evidence>
<gene>
    <name evidence="6" type="primary">vapC</name>
    <name evidence="8" type="ORF">ACERLL_17050</name>
</gene>
<dbReference type="RefSeq" id="WP_373657306.1">
    <property type="nucleotide sequence ID" value="NZ_JBGUAW010000015.1"/>
</dbReference>
<feature type="binding site" evidence="6">
    <location>
        <position position="101"/>
    </location>
    <ligand>
        <name>Mg(2+)</name>
        <dbReference type="ChEBI" id="CHEBI:18420"/>
    </ligand>
</feature>
<dbReference type="InterPro" id="IPR029060">
    <property type="entry name" value="PIN-like_dom_sf"/>
</dbReference>
<sequence length="143" mass="15837">MSKPLVVDTMVFAYALLGVSTHRETALAALEAADPIVVPDSCYAELANVVWQWTRAKEISRETGHALLTDAEVLINRSHPTTHLWSQALSLAIDADHPAYDTLFIAAAQREGTQVVTFDKRLQTAFPDWTLAPELFLGLRNCF</sequence>
<keyword evidence="9" id="KW-1185">Reference proteome</keyword>
<keyword evidence="1 6" id="KW-1277">Toxin-antitoxin system</keyword>
<comment type="function">
    <text evidence="6">Toxic component of a toxin-antitoxin (TA) system. An RNase.</text>
</comment>
<evidence type="ECO:0000313" key="9">
    <source>
        <dbReference type="Proteomes" id="UP001575181"/>
    </source>
</evidence>
<evidence type="ECO:0000256" key="2">
    <source>
        <dbReference type="ARBA" id="ARBA00022722"/>
    </source>
</evidence>
<keyword evidence="5 6" id="KW-0460">Magnesium</keyword>
<feature type="domain" description="PIN" evidence="7">
    <location>
        <begin position="6"/>
        <end position="123"/>
    </location>
</feature>
<keyword evidence="3 6" id="KW-0479">Metal-binding</keyword>
<dbReference type="SUPFAM" id="SSF88723">
    <property type="entry name" value="PIN domain-like"/>
    <property type="match status" value="1"/>
</dbReference>
<accession>A0ABV4U022</accession>